<comment type="catalytic activity">
    <reaction evidence="1">
        <text>thiamine + H2O = 5-(2-hydroxyethyl)-4-methylthiazole + 4-amino-5-hydroxymethyl-2-methylpyrimidine + H(+)</text>
        <dbReference type="Rhea" id="RHEA:17509"/>
        <dbReference type="ChEBI" id="CHEBI:15377"/>
        <dbReference type="ChEBI" id="CHEBI:15378"/>
        <dbReference type="ChEBI" id="CHEBI:16892"/>
        <dbReference type="ChEBI" id="CHEBI:17957"/>
        <dbReference type="ChEBI" id="CHEBI:18385"/>
        <dbReference type="EC" id="3.5.99.2"/>
    </reaction>
</comment>
<evidence type="ECO:0000259" key="2">
    <source>
        <dbReference type="Pfam" id="PF03070"/>
    </source>
</evidence>
<comment type="function">
    <text evidence="1">Catalyzes an amino-pyrimidine hydrolysis reaction at the C5' of the pyrimidine moiety of thiamine compounds, a reaction that is part of a thiamine salvage pathway.</text>
</comment>
<evidence type="ECO:0000313" key="4">
    <source>
        <dbReference type="Proteomes" id="UP001597510"/>
    </source>
</evidence>
<reference evidence="4" key="1">
    <citation type="journal article" date="2019" name="Int. J. Syst. Evol. Microbiol.">
        <title>The Global Catalogue of Microorganisms (GCM) 10K type strain sequencing project: providing services to taxonomists for standard genome sequencing and annotation.</title>
        <authorList>
            <consortium name="The Broad Institute Genomics Platform"/>
            <consortium name="The Broad Institute Genome Sequencing Center for Infectious Disease"/>
            <person name="Wu L."/>
            <person name="Ma J."/>
        </authorList>
    </citation>
    <scope>NUCLEOTIDE SEQUENCE [LARGE SCALE GENOMIC DNA]</scope>
    <source>
        <strain evidence="4">KCTC 52344</strain>
    </source>
</reference>
<gene>
    <name evidence="3" type="primary">tenA</name>
    <name evidence="3" type="ORF">ACFSR2_13040</name>
</gene>
<dbReference type="PANTHER" id="PTHR43198">
    <property type="entry name" value="BIFUNCTIONAL TH2 PROTEIN"/>
    <property type="match status" value="1"/>
</dbReference>
<proteinExistence type="inferred from homology"/>
<comment type="similarity">
    <text evidence="1">Belongs to the TenA family.</text>
</comment>
<keyword evidence="4" id="KW-1185">Reference proteome</keyword>
<dbReference type="PANTHER" id="PTHR43198:SF2">
    <property type="entry name" value="SI:CH1073-67J19.1-RELATED"/>
    <property type="match status" value="1"/>
</dbReference>
<comment type="caution">
    <text evidence="3">The sequence shown here is derived from an EMBL/GenBank/DDBJ whole genome shotgun (WGS) entry which is preliminary data.</text>
</comment>
<dbReference type="EMBL" id="JBHULC010000011">
    <property type="protein sequence ID" value="MFD2521816.1"/>
    <property type="molecule type" value="Genomic_DNA"/>
</dbReference>
<dbReference type="SUPFAM" id="SSF48613">
    <property type="entry name" value="Heme oxygenase-like"/>
    <property type="match status" value="1"/>
</dbReference>
<dbReference type="Gene3D" id="1.20.910.10">
    <property type="entry name" value="Heme oxygenase-like"/>
    <property type="match status" value="1"/>
</dbReference>
<comment type="pathway">
    <text evidence="1">Cofactor biosynthesis; thiamine diphosphate biosynthesis.</text>
</comment>
<dbReference type="GO" id="GO:0050334">
    <property type="term" value="F:thiaminase activity"/>
    <property type="evidence" value="ECO:0007669"/>
    <property type="project" value="UniProtKB-EC"/>
</dbReference>
<keyword evidence="1" id="KW-0784">Thiamine biosynthesis</keyword>
<dbReference type="RefSeq" id="WP_340236091.1">
    <property type="nucleotide sequence ID" value="NZ_JBBEWC010000005.1"/>
</dbReference>
<dbReference type="InterPro" id="IPR050967">
    <property type="entry name" value="Thiamine_Salvage_TenA"/>
</dbReference>
<dbReference type="Pfam" id="PF03070">
    <property type="entry name" value="TENA_THI-4"/>
    <property type="match status" value="1"/>
</dbReference>
<dbReference type="CDD" id="cd19365">
    <property type="entry name" value="TenA_C-like"/>
    <property type="match status" value="1"/>
</dbReference>
<accession>A0ABW5J6Y6</accession>
<protein>
    <recommendedName>
        <fullName evidence="1">Aminopyrimidine aminohydrolase</fullName>
        <ecNumber evidence="1">3.5.99.2</ecNumber>
    </recommendedName>
</protein>
<dbReference type="EC" id="3.5.99.2" evidence="1"/>
<evidence type="ECO:0000313" key="3">
    <source>
        <dbReference type="EMBL" id="MFD2521816.1"/>
    </source>
</evidence>
<dbReference type="InterPro" id="IPR016084">
    <property type="entry name" value="Haem_Oase-like_multi-hlx"/>
</dbReference>
<evidence type="ECO:0000256" key="1">
    <source>
        <dbReference type="RuleBase" id="RU363093"/>
    </source>
</evidence>
<feature type="domain" description="Thiaminase-2/PQQC" evidence="2">
    <location>
        <begin position="10"/>
        <end position="210"/>
    </location>
</feature>
<sequence length="216" mass="24839">MKWSEQAWLSIEPIYESILQMPFIQELIDGTLPLEKFQYYLMQDSIYLEHFGRSLAIVGARAQNIPDMLAFFRFAETTIIVENALHESYFKDFAIVDKDTIQPACHHYAHFLRSTAALEAVEVGMAAVLPCFWIYKAVGDYIYQHQQTGNNPYQKWIDTYAGEEFGIAVRSAISICDANAAQATTVTQAQMTEAFIASSKLEYDFWEAAYINRRWK</sequence>
<name>A0ABW5J6Y6_9BACT</name>
<dbReference type="InterPro" id="IPR027574">
    <property type="entry name" value="Thiaminase_II"/>
</dbReference>
<comment type="catalytic activity">
    <reaction evidence="1">
        <text>4-amino-5-aminomethyl-2-methylpyrimidine + H2O = 4-amino-5-hydroxymethyl-2-methylpyrimidine + NH4(+)</text>
        <dbReference type="Rhea" id="RHEA:31799"/>
        <dbReference type="ChEBI" id="CHEBI:15377"/>
        <dbReference type="ChEBI" id="CHEBI:16892"/>
        <dbReference type="ChEBI" id="CHEBI:28938"/>
        <dbReference type="ChEBI" id="CHEBI:63416"/>
        <dbReference type="EC" id="3.5.99.2"/>
    </reaction>
</comment>
<keyword evidence="1 3" id="KW-0378">Hydrolase</keyword>
<dbReference type="NCBIfam" id="TIGR04306">
    <property type="entry name" value="salvage_TenA"/>
    <property type="match status" value="1"/>
</dbReference>
<organism evidence="3 4">
    <name type="scientific">Emticicia soli</name>
    <dbReference type="NCBI Taxonomy" id="2027878"/>
    <lineage>
        <taxon>Bacteria</taxon>
        <taxon>Pseudomonadati</taxon>
        <taxon>Bacteroidota</taxon>
        <taxon>Cytophagia</taxon>
        <taxon>Cytophagales</taxon>
        <taxon>Leadbetterellaceae</taxon>
        <taxon>Emticicia</taxon>
    </lineage>
</organism>
<dbReference type="InterPro" id="IPR004305">
    <property type="entry name" value="Thiaminase-2/PQQC"/>
</dbReference>
<dbReference type="Proteomes" id="UP001597510">
    <property type="component" value="Unassembled WGS sequence"/>
</dbReference>